<evidence type="ECO:0000313" key="1">
    <source>
        <dbReference type="EMBL" id="GLW73861.1"/>
    </source>
</evidence>
<reference evidence="1" key="1">
    <citation type="submission" date="2023-02" db="EMBL/GenBank/DDBJ databases">
        <title>Kitasatospora phosalacinea NBRC 14627.</title>
        <authorList>
            <person name="Ichikawa N."/>
            <person name="Sato H."/>
            <person name="Tonouchi N."/>
        </authorList>
    </citation>
    <scope>NUCLEOTIDE SEQUENCE</scope>
    <source>
        <strain evidence="1">NBRC 14627</strain>
    </source>
</reference>
<dbReference type="RefSeq" id="WP_285739482.1">
    <property type="nucleotide sequence ID" value="NZ_BSSA01000029.1"/>
</dbReference>
<proteinExistence type="predicted"/>
<dbReference type="AlphaFoldDB" id="A0A9W6V3P2"/>
<evidence type="ECO:0000313" key="2">
    <source>
        <dbReference type="Proteomes" id="UP001165041"/>
    </source>
</evidence>
<gene>
    <name evidence="1" type="ORF">Kpho02_61590</name>
</gene>
<dbReference type="EMBL" id="BSSA01000029">
    <property type="protein sequence ID" value="GLW73861.1"/>
    <property type="molecule type" value="Genomic_DNA"/>
</dbReference>
<dbReference type="Proteomes" id="UP001165041">
    <property type="component" value="Unassembled WGS sequence"/>
</dbReference>
<accession>A0A9W6V3P2</accession>
<name>A0A9W6V3P2_9ACTN</name>
<sequence length="134" mass="14909">MYVRFQATEANRRGTFPGVFALVNGLAAAGRLTPAQESFRRSSYDWYDAHLANPSHVDPTVYDRDLHHGAEAWFKESAVEHLAQVAGHLEILTLHGVGYDVLRSTDPGTVLYEDEHQVVVLPHPPRPGAELPVR</sequence>
<protein>
    <submittedName>
        <fullName evidence="1">Uncharacterized protein</fullName>
    </submittedName>
</protein>
<organism evidence="1 2">
    <name type="scientific">Kitasatospora phosalacinea</name>
    <dbReference type="NCBI Taxonomy" id="2065"/>
    <lineage>
        <taxon>Bacteria</taxon>
        <taxon>Bacillati</taxon>
        <taxon>Actinomycetota</taxon>
        <taxon>Actinomycetes</taxon>
        <taxon>Kitasatosporales</taxon>
        <taxon>Streptomycetaceae</taxon>
        <taxon>Kitasatospora</taxon>
    </lineage>
</organism>
<comment type="caution">
    <text evidence="1">The sequence shown here is derived from an EMBL/GenBank/DDBJ whole genome shotgun (WGS) entry which is preliminary data.</text>
</comment>